<dbReference type="InterPro" id="IPR036390">
    <property type="entry name" value="WH_DNA-bd_sf"/>
</dbReference>
<feature type="region of interest" description="Disordered" evidence="1">
    <location>
        <begin position="95"/>
        <end position="121"/>
    </location>
</feature>
<dbReference type="SUPFAM" id="SSF46785">
    <property type="entry name" value="Winged helix' DNA-binding domain"/>
    <property type="match status" value="1"/>
</dbReference>
<dbReference type="Gene3D" id="1.10.10.10">
    <property type="entry name" value="Winged helix-like DNA-binding domain superfamily/Winged helix DNA-binding domain"/>
    <property type="match status" value="1"/>
</dbReference>
<proteinExistence type="predicted"/>
<sequence>MSIEALNWAYAQDVRPTGCKFVLVTLANFADFDGYTYVGQARLAQATGQDERSVRSHLSSLEERGFIRRQARHRANGSRQTDGIWLLMSAHPAADAGSQPETVSGGGQGQPENISGGSGNSFRGVAEKFSSLEPSVLTQAINQSGVLSTHHVISAKSETPTPPEPKDLTTYQDPLQERKAAFREAVALEANLYAEVGPALTAKLKEIQQVSRRYGKGWQGWLREHVRPRLEAMPSQNRRAALEAAVKAFYAASNPERYGLTDFVKALDAFSSQPQPQSGSNIAPRASFEEIIGDILAATKEAS</sequence>
<keyword evidence="3" id="KW-1185">Reference proteome</keyword>
<evidence type="ECO:0008006" key="4">
    <source>
        <dbReference type="Google" id="ProtNLM"/>
    </source>
</evidence>
<name>A0A399FBP1_9DEIN</name>
<evidence type="ECO:0000313" key="2">
    <source>
        <dbReference type="EMBL" id="RIH94017.1"/>
    </source>
</evidence>
<dbReference type="InterPro" id="IPR036388">
    <property type="entry name" value="WH-like_DNA-bd_sf"/>
</dbReference>
<evidence type="ECO:0000313" key="3">
    <source>
        <dbReference type="Proteomes" id="UP000266178"/>
    </source>
</evidence>
<protein>
    <recommendedName>
        <fullName evidence="4">Helix-turn-helix domain protein</fullName>
    </recommendedName>
</protein>
<gene>
    <name evidence="2" type="ORF">Mgrana_00103</name>
</gene>
<dbReference type="EMBL" id="QWLB01000001">
    <property type="protein sequence ID" value="RIH94017.1"/>
    <property type="molecule type" value="Genomic_DNA"/>
</dbReference>
<reference evidence="2 3" key="1">
    <citation type="submission" date="2018-08" db="EMBL/GenBank/DDBJ databases">
        <title>Meiothermus granaticius genome AF-68 sequencing project.</title>
        <authorList>
            <person name="Da Costa M.S."/>
            <person name="Albuquerque L."/>
            <person name="Raposo P."/>
            <person name="Froufe H.J.C."/>
            <person name="Barroso C.S."/>
            <person name="Egas C."/>
        </authorList>
    </citation>
    <scope>NUCLEOTIDE SEQUENCE [LARGE SCALE GENOMIC DNA]</scope>
    <source>
        <strain evidence="2 3">AF-68</strain>
    </source>
</reference>
<comment type="caution">
    <text evidence="2">The sequence shown here is derived from an EMBL/GenBank/DDBJ whole genome shotgun (WGS) entry which is preliminary data.</text>
</comment>
<organism evidence="2 3">
    <name type="scientific">Meiothermus granaticius NBRC 107808</name>
    <dbReference type="NCBI Taxonomy" id="1227551"/>
    <lineage>
        <taxon>Bacteria</taxon>
        <taxon>Thermotogati</taxon>
        <taxon>Deinococcota</taxon>
        <taxon>Deinococci</taxon>
        <taxon>Thermales</taxon>
        <taxon>Thermaceae</taxon>
        <taxon>Meiothermus</taxon>
    </lineage>
</organism>
<evidence type="ECO:0000256" key="1">
    <source>
        <dbReference type="SAM" id="MobiDB-lite"/>
    </source>
</evidence>
<dbReference type="OrthoDB" id="7862895at2"/>
<accession>A0A399FBP1</accession>
<dbReference type="Proteomes" id="UP000266178">
    <property type="component" value="Unassembled WGS sequence"/>
</dbReference>
<dbReference type="Pfam" id="PF13730">
    <property type="entry name" value="HTH_36"/>
    <property type="match status" value="1"/>
</dbReference>
<dbReference type="AlphaFoldDB" id="A0A399FBP1"/>